<dbReference type="GO" id="GO:0005737">
    <property type="term" value="C:cytoplasm"/>
    <property type="evidence" value="ECO:0007669"/>
    <property type="project" value="UniProtKB-SubCell"/>
</dbReference>
<keyword evidence="5" id="KW-0548">Nucleotidyltransferase</keyword>
<dbReference type="Gene3D" id="3.90.550.10">
    <property type="entry name" value="Spore Coat Polysaccharide Biosynthesis Protein SpsA, Chain A"/>
    <property type="match status" value="1"/>
</dbReference>
<evidence type="ECO:0000256" key="5">
    <source>
        <dbReference type="ARBA" id="ARBA00022695"/>
    </source>
</evidence>
<dbReference type="Pfam" id="PF00132">
    <property type="entry name" value="Hexapep"/>
    <property type="match status" value="1"/>
</dbReference>
<evidence type="ECO:0000256" key="4">
    <source>
        <dbReference type="ARBA" id="ARBA00022679"/>
    </source>
</evidence>
<gene>
    <name evidence="11" type="ORF">Q3M24_02585</name>
</gene>
<organism evidence="11">
    <name type="scientific">Candidatus Electrothrix aestuarii</name>
    <dbReference type="NCBI Taxonomy" id="3062594"/>
    <lineage>
        <taxon>Bacteria</taxon>
        <taxon>Pseudomonadati</taxon>
        <taxon>Thermodesulfobacteriota</taxon>
        <taxon>Desulfobulbia</taxon>
        <taxon>Desulfobulbales</taxon>
        <taxon>Desulfobulbaceae</taxon>
        <taxon>Candidatus Electrothrix</taxon>
    </lineage>
</organism>
<dbReference type="EMBL" id="CP159373">
    <property type="protein sequence ID" value="XCN73659.1"/>
    <property type="molecule type" value="Genomic_DNA"/>
</dbReference>
<dbReference type="CDD" id="cd02540">
    <property type="entry name" value="GT2_GlmU_N_bac"/>
    <property type="match status" value="1"/>
</dbReference>
<proteinExistence type="inferred from homology"/>
<reference evidence="11" key="1">
    <citation type="journal article" date="2024" name="Syst. Appl. Microbiol.">
        <title>First single-strain enrichments of Electrothrix cable bacteria, description of E. aestuarii sp. nov. and E. rattekaaiensis sp. nov., and proposal of a cable bacteria taxonomy following the rules of the SeqCode.</title>
        <authorList>
            <person name="Plum-Jensen L.E."/>
            <person name="Schramm A."/>
            <person name="Marshall I.P.G."/>
        </authorList>
    </citation>
    <scope>NUCLEOTIDE SEQUENCE</scope>
    <source>
        <strain evidence="11">Rat1</strain>
    </source>
</reference>
<dbReference type="KEGG" id="eaj:Q3M24_02585"/>
<comment type="catalytic activity">
    <reaction evidence="7">
        <text>alpha-D-glucosamine 1-phosphate + acetyl-CoA = N-acetyl-alpha-D-glucosamine 1-phosphate + CoA + H(+)</text>
        <dbReference type="Rhea" id="RHEA:13725"/>
        <dbReference type="ChEBI" id="CHEBI:15378"/>
        <dbReference type="ChEBI" id="CHEBI:57287"/>
        <dbReference type="ChEBI" id="CHEBI:57288"/>
        <dbReference type="ChEBI" id="CHEBI:57776"/>
        <dbReference type="ChEBI" id="CHEBI:58516"/>
        <dbReference type="EC" id="2.3.1.157"/>
    </reaction>
</comment>
<evidence type="ECO:0000313" key="11">
    <source>
        <dbReference type="EMBL" id="XCN73659.1"/>
    </source>
</evidence>
<keyword evidence="4 11" id="KW-0808">Transferase</keyword>
<comment type="function">
    <text evidence="9">Catalyzes the last two sequential reactions in the de novo biosynthetic pathway for UDP-N-acetylglucosamine (UDP-GlcNAc). The C-terminal domain catalyzes the transfer of acetyl group from acetyl coenzyme A to glucosamine-1-phosphate (GlcN-1-P) to produce N-acetylglucosamine-1-phosphate (GlcNAc-1-P), which is converted into UDP-GlcNAc by the transfer of uridine 5-monophosphate (from uridine 5-triphosphate), a reaction catalyzed by the N-terminal domain.</text>
</comment>
<dbReference type="Pfam" id="PF12804">
    <property type="entry name" value="NTP_transf_3"/>
    <property type="match status" value="1"/>
</dbReference>
<dbReference type="InterPro" id="IPR029044">
    <property type="entry name" value="Nucleotide-diphossugar_trans"/>
</dbReference>
<dbReference type="PANTHER" id="PTHR43584">
    <property type="entry name" value="NUCLEOTIDYL TRANSFERASE"/>
    <property type="match status" value="1"/>
</dbReference>
<evidence type="ECO:0000256" key="6">
    <source>
        <dbReference type="ARBA" id="ARBA00023315"/>
    </source>
</evidence>
<comment type="catalytic activity">
    <reaction evidence="8">
        <text>N-acetyl-alpha-D-glucosamine 1-phosphate + UTP + H(+) = UDP-N-acetyl-alpha-D-glucosamine + diphosphate</text>
        <dbReference type="Rhea" id="RHEA:13509"/>
        <dbReference type="ChEBI" id="CHEBI:15378"/>
        <dbReference type="ChEBI" id="CHEBI:33019"/>
        <dbReference type="ChEBI" id="CHEBI:46398"/>
        <dbReference type="ChEBI" id="CHEBI:57705"/>
        <dbReference type="ChEBI" id="CHEBI:57776"/>
        <dbReference type="EC" id="2.7.7.23"/>
    </reaction>
</comment>
<comment type="similarity">
    <text evidence="2">In the C-terminal section; belongs to the transferase hexapeptide repeat family.</text>
</comment>
<dbReference type="PANTHER" id="PTHR43584:SF3">
    <property type="entry name" value="BIFUNCTIONAL PROTEIN GLMU"/>
    <property type="match status" value="1"/>
</dbReference>
<dbReference type="InterPro" id="IPR001451">
    <property type="entry name" value="Hexapep"/>
</dbReference>
<keyword evidence="6" id="KW-0012">Acyltransferase</keyword>
<evidence type="ECO:0000256" key="1">
    <source>
        <dbReference type="ARBA" id="ARBA00004496"/>
    </source>
</evidence>
<comment type="subcellular location">
    <subcellularLocation>
        <location evidence="1">Cytoplasm</location>
    </subcellularLocation>
</comment>
<dbReference type="Gene3D" id="2.160.10.10">
    <property type="entry name" value="Hexapeptide repeat proteins"/>
    <property type="match status" value="1"/>
</dbReference>
<evidence type="ECO:0000256" key="3">
    <source>
        <dbReference type="ARBA" id="ARBA00007947"/>
    </source>
</evidence>
<dbReference type="InterPro" id="IPR050065">
    <property type="entry name" value="GlmU-like"/>
</dbReference>
<evidence type="ECO:0000256" key="9">
    <source>
        <dbReference type="ARBA" id="ARBA00049628"/>
    </source>
</evidence>
<evidence type="ECO:0000256" key="2">
    <source>
        <dbReference type="ARBA" id="ARBA00007707"/>
    </source>
</evidence>
<reference evidence="11" key="2">
    <citation type="submission" date="2024-06" db="EMBL/GenBank/DDBJ databases">
        <authorList>
            <person name="Plum-Jensen L.E."/>
            <person name="Schramm A."/>
            <person name="Marshall I.P.G."/>
        </authorList>
    </citation>
    <scope>NUCLEOTIDE SEQUENCE</scope>
    <source>
        <strain evidence="11">Rat1</strain>
    </source>
</reference>
<sequence length="339" mass="36510">MNTPNISAVILAAGKGTRMKSDQAKVLHELFFKPMLHHVLDAVAATDVGELAVIVGHQREKVLTSLEEAGYQFSPVVQEEQLGTGHAVLCAESACSAADLVMILCGDTPLIRPETLQTMIDRHQENGAVVTLMTTVLDEPFGYGRILTDAEGGVFAIVEQKDATEEQRAIQEINAGIYLVDREFLFSALRQVGTDNSQGEVYLTDIVSIATRQGHRVEKFVHTPAIDVLGVNSRVELAQAHRELQLRHNREVMLAGVTLYGPETILLAPNCQIGQDAVLHAGVTITGKSKIGSKVQIASGVVIHNCQIGDGAIIGANSVLENCVVSQGEKVPALTFRYS</sequence>
<evidence type="ECO:0000256" key="7">
    <source>
        <dbReference type="ARBA" id="ARBA00048247"/>
    </source>
</evidence>
<protein>
    <submittedName>
        <fullName evidence="11">NTP transferase domain-containing protein</fullName>
    </submittedName>
</protein>
<dbReference type="SUPFAM" id="SSF53448">
    <property type="entry name" value="Nucleotide-diphospho-sugar transferases"/>
    <property type="match status" value="1"/>
</dbReference>
<name>A0AAU8LXQ7_9BACT</name>
<dbReference type="InterPro" id="IPR025877">
    <property type="entry name" value="MobA-like_NTP_Trfase"/>
</dbReference>
<dbReference type="GO" id="GO:0019134">
    <property type="term" value="F:glucosamine-1-phosphate N-acetyltransferase activity"/>
    <property type="evidence" value="ECO:0007669"/>
    <property type="project" value="UniProtKB-EC"/>
</dbReference>
<dbReference type="GO" id="GO:0003977">
    <property type="term" value="F:UDP-N-acetylglucosamine diphosphorylase activity"/>
    <property type="evidence" value="ECO:0007669"/>
    <property type="project" value="UniProtKB-EC"/>
</dbReference>
<accession>A0AAU8LXQ7</accession>
<evidence type="ECO:0000256" key="8">
    <source>
        <dbReference type="ARBA" id="ARBA00048493"/>
    </source>
</evidence>
<dbReference type="AlphaFoldDB" id="A0AAU8LXQ7"/>
<comment type="similarity">
    <text evidence="3">In the N-terminal section; belongs to the N-acetylglucosamine-1-phosphate uridyltransferase family.</text>
</comment>
<feature type="domain" description="MobA-like NTP transferase" evidence="10">
    <location>
        <begin position="8"/>
        <end position="134"/>
    </location>
</feature>
<evidence type="ECO:0000259" key="10">
    <source>
        <dbReference type="Pfam" id="PF12804"/>
    </source>
</evidence>